<sequence length="333" mass="36565">MSRNGFEPSALRAHRLFESHDLELTRERISGVMQPHRLLPRGAPAGRRAHMDFVRIDGIGIGAIAFGEAMRVVVDRLEGYHLLMFCLRGGAQSASGGTALDVGPNRGLLIAPGQHFEADFSADCEQFVLRLDSDAVQAHSGLPGLQWQRRVDLGAPALRPLLETLQALTTTTALLDAARRQALIAADVERLLIHLLLAGQPALALPDPGTGTERRGIAPGCVRRAEEFIEVQLALPLRLGDIAQAAGVPARTLHDAFARFRGMSPMQALQRRRLEHARALLLQPGRDVRIAEVALECGFAHFGRFALAYRQRFHESPSQTLTRRRGEALRQPR</sequence>
<dbReference type="NCBIfam" id="NF041686">
    <property type="entry name" value="ant_diox_reg_AndR"/>
    <property type="match status" value="1"/>
</dbReference>
<dbReference type="InterPro" id="IPR035418">
    <property type="entry name" value="AraC-bd_2"/>
</dbReference>
<dbReference type="PANTHER" id="PTHR46796">
    <property type="entry name" value="HTH-TYPE TRANSCRIPTIONAL ACTIVATOR RHAS-RELATED"/>
    <property type="match status" value="1"/>
</dbReference>
<dbReference type="EMBL" id="JABRWJ010000009">
    <property type="protein sequence ID" value="NRF70618.1"/>
    <property type="molecule type" value="Genomic_DNA"/>
</dbReference>
<feature type="domain" description="HTH araC/xylS-type" evidence="4">
    <location>
        <begin position="223"/>
        <end position="323"/>
    </location>
</feature>
<keyword evidence="6" id="KW-1185">Reference proteome</keyword>
<dbReference type="SUPFAM" id="SSF46689">
    <property type="entry name" value="Homeodomain-like"/>
    <property type="match status" value="2"/>
</dbReference>
<dbReference type="InterPro" id="IPR049668">
    <property type="entry name" value="AndR"/>
</dbReference>
<dbReference type="Gene3D" id="1.10.10.60">
    <property type="entry name" value="Homeodomain-like"/>
    <property type="match status" value="1"/>
</dbReference>
<dbReference type="SUPFAM" id="SSF51215">
    <property type="entry name" value="Regulatory protein AraC"/>
    <property type="match status" value="1"/>
</dbReference>
<dbReference type="RefSeq" id="WP_173130128.1">
    <property type="nucleotide sequence ID" value="NZ_JABRWJ010000009.1"/>
</dbReference>
<dbReference type="Pfam" id="PF12833">
    <property type="entry name" value="HTH_18"/>
    <property type="match status" value="1"/>
</dbReference>
<evidence type="ECO:0000256" key="3">
    <source>
        <dbReference type="ARBA" id="ARBA00023163"/>
    </source>
</evidence>
<keyword evidence="3" id="KW-0804">Transcription</keyword>
<name>A0ABX2EPV5_9BURK</name>
<evidence type="ECO:0000313" key="6">
    <source>
        <dbReference type="Proteomes" id="UP000737171"/>
    </source>
</evidence>
<protein>
    <submittedName>
        <fullName evidence="5">AraC family transcriptional regulator</fullName>
    </submittedName>
</protein>
<dbReference type="Pfam" id="PF14525">
    <property type="entry name" value="AraC_binding_2"/>
    <property type="match status" value="1"/>
</dbReference>
<organism evidence="5 6">
    <name type="scientific">Pseudaquabacterium terrae</name>
    <dbReference type="NCBI Taxonomy" id="2732868"/>
    <lineage>
        <taxon>Bacteria</taxon>
        <taxon>Pseudomonadati</taxon>
        <taxon>Pseudomonadota</taxon>
        <taxon>Betaproteobacteria</taxon>
        <taxon>Burkholderiales</taxon>
        <taxon>Sphaerotilaceae</taxon>
        <taxon>Pseudaquabacterium</taxon>
    </lineage>
</organism>
<comment type="caution">
    <text evidence="5">The sequence shown here is derived from an EMBL/GenBank/DDBJ whole genome shotgun (WGS) entry which is preliminary data.</text>
</comment>
<dbReference type="Proteomes" id="UP000737171">
    <property type="component" value="Unassembled WGS sequence"/>
</dbReference>
<dbReference type="InterPro" id="IPR050204">
    <property type="entry name" value="AraC_XylS_family_regulators"/>
</dbReference>
<dbReference type="InterPro" id="IPR009057">
    <property type="entry name" value="Homeodomain-like_sf"/>
</dbReference>
<dbReference type="InterPro" id="IPR037923">
    <property type="entry name" value="HTH-like"/>
</dbReference>
<reference evidence="5 6" key="1">
    <citation type="submission" date="2020-05" db="EMBL/GenBank/DDBJ databases">
        <title>Aquincola sp. isolate from soil.</title>
        <authorList>
            <person name="Han J."/>
            <person name="Kim D.-U."/>
        </authorList>
    </citation>
    <scope>NUCLEOTIDE SEQUENCE [LARGE SCALE GENOMIC DNA]</scope>
    <source>
        <strain evidence="5 6">S2</strain>
    </source>
</reference>
<evidence type="ECO:0000256" key="2">
    <source>
        <dbReference type="ARBA" id="ARBA00023125"/>
    </source>
</evidence>
<evidence type="ECO:0000313" key="5">
    <source>
        <dbReference type="EMBL" id="NRF70618.1"/>
    </source>
</evidence>
<proteinExistence type="predicted"/>
<gene>
    <name evidence="5" type="ORF">HLB44_26800</name>
</gene>
<evidence type="ECO:0000256" key="1">
    <source>
        <dbReference type="ARBA" id="ARBA00023015"/>
    </source>
</evidence>
<keyword evidence="1" id="KW-0805">Transcription regulation</keyword>
<keyword evidence="2" id="KW-0238">DNA-binding</keyword>
<dbReference type="PANTHER" id="PTHR46796:SF6">
    <property type="entry name" value="ARAC SUBFAMILY"/>
    <property type="match status" value="1"/>
</dbReference>
<accession>A0ABX2EPV5</accession>
<dbReference type="PROSITE" id="PS01124">
    <property type="entry name" value="HTH_ARAC_FAMILY_2"/>
    <property type="match status" value="1"/>
</dbReference>
<dbReference type="InterPro" id="IPR018060">
    <property type="entry name" value="HTH_AraC"/>
</dbReference>
<evidence type="ECO:0000259" key="4">
    <source>
        <dbReference type="PROSITE" id="PS01124"/>
    </source>
</evidence>
<dbReference type="SMART" id="SM00342">
    <property type="entry name" value="HTH_ARAC"/>
    <property type="match status" value="1"/>
</dbReference>